<dbReference type="RefSeq" id="WP_281801186.1">
    <property type="nucleotide sequence ID" value="NZ_BSEC01000001.1"/>
</dbReference>
<reference evidence="1" key="1">
    <citation type="journal article" date="2023" name="Int. J. Syst. Evol. Microbiol.">
        <title>Methylocystis iwaonis sp. nov., a type II methane-oxidizing bacterium from surface soil of a rice paddy field in Japan, and emended description of the genus Methylocystis (ex Whittenbury et al. 1970) Bowman et al. 1993.</title>
        <authorList>
            <person name="Kaise H."/>
            <person name="Sawadogo J.B."/>
            <person name="Alam M.S."/>
            <person name="Ueno C."/>
            <person name="Dianou D."/>
            <person name="Shinjo R."/>
            <person name="Asakawa S."/>
        </authorList>
    </citation>
    <scope>NUCLEOTIDE SEQUENCE</scope>
    <source>
        <strain evidence="1">LMG27198</strain>
    </source>
</reference>
<dbReference type="Pfam" id="PF13671">
    <property type="entry name" value="AAA_33"/>
    <property type="match status" value="1"/>
</dbReference>
<proteinExistence type="predicted"/>
<name>A0A9W6LR17_9HYPH</name>
<sequence>MDKHTPTLHLVCGKVAAGKSTLCNRLAAHPATLLVSEDRWMKRLFGPELHSVEDYIRFSARLREVVGPHIDDVLRAGLSVVMDFPANTVANRQWMRDIFETASVAHVLHYLEASDEMCKARMHARYARGEHEFLVTDDQFDLITSYFAPPTMAEGFNVVTYRDAD</sequence>
<dbReference type="Proteomes" id="UP001144323">
    <property type="component" value="Unassembled WGS sequence"/>
</dbReference>
<dbReference type="Gene3D" id="3.40.50.300">
    <property type="entry name" value="P-loop containing nucleotide triphosphate hydrolases"/>
    <property type="match status" value="1"/>
</dbReference>
<evidence type="ECO:0000313" key="1">
    <source>
        <dbReference type="EMBL" id="GLI92150.1"/>
    </source>
</evidence>
<dbReference type="SUPFAM" id="SSF52540">
    <property type="entry name" value="P-loop containing nucleoside triphosphate hydrolases"/>
    <property type="match status" value="1"/>
</dbReference>
<comment type="caution">
    <text evidence="1">The sequence shown here is derived from an EMBL/GenBank/DDBJ whole genome shotgun (WGS) entry which is preliminary data.</text>
</comment>
<dbReference type="InterPro" id="IPR027417">
    <property type="entry name" value="P-loop_NTPase"/>
</dbReference>
<gene>
    <name evidence="1" type="ORF">LMG27198_11420</name>
</gene>
<protein>
    <submittedName>
        <fullName evidence="1">Cell division protein ZipA</fullName>
    </submittedName>
</protein>
<accession>A0A9W6LR17</accession>
<dbReference type="EMBL" id="BSEC01000001">
    <property type="protein sequence ID" value="GLI92150.1"/>
    <property type="molecule type" value="Genomic_DNA"/>
</dbReference>
<keyword evidence="2" id="KW-1185">Reference proteome</keyword>
<keyword evidence="1" id="KW-0132">Cell division</keyword>
<organism evidence="1 2">
    <name type="scientific">Methylocystis echinoides</name>
    <dbReference type="NCBI Taxonomy" id="29468"/>
    <lineage>
        <taxon>Bacteria</taxon>
        <taxon>Pseudomonadati</taxon>
        <taxon>Pseudomonadota</taxon>
        <taxon>Alphaproteobacteria</taxon>
        <taxon>Hyphomicrobiales</taxon>
        <taxon>Methylocystaceae</taxon>
        <taxon>Methylocystis</taxon>
    </lineage>
</organism>
<dbReference type="AlphaFoldDB" id="A0A9W6LR17"/>
<keyword evidence="1" id="KW-0131">Cell cycle</keyword>
<evidence type="ECO:0000313" key="2">
    <source>
        <dbReference type="Proteomes" id="UP001144323"/>
    </source>
</evidence>
<dbReference type="GO" id="GO:0051301">
    <property type="term" value="P:cell division"/>
    <property type="evidence" value="ECO:0007669"/>
    <property type="project" value="UniProtKB-KW"/>
</dbReference>